<protein>
    <submittedName>
        <fullName evidence="2">Uncharacterized protein</fullName>
    </submittedName>
</protein>
<name>A0A8I1HRR0_9CORY</name>
<evidence type="ECO:0000313" key="2">
    <source>
        <dbReference type="EMBL" id="MBK3426979.1"/>
    </source>
</evidence>
<sequence length="659" mass="72520">MPFHHKKPFDPSGDVYANSVTRTMKSQALSAWDMFTRETLQNSWDARDRASHDDGVTFAIDFVELNQHQIDCLKNDVFGNDFVGIPQLESALESGSLSALTVSDSGTYGLRGPSIATAAVDGPTDFNSFVRNIGRSDTKKVAGGTYGFGKGVFFIASEVKTIVVYTRTIDENGQRVNRLIAMSNADDFQADNIAYTGRHWWGEHAVEETGTDRTEFAEPYTGQIADAIAAVLGLDSYFTEDRQTGTSIMILNPDLSVQEDQVKSGLDSGRIVLQQIASSLTRWAWPHMIDIDTGMDPIEFSVSYKREQMKIPDPKKDQGLRPFVMAYSEAVSNPKPPSNVWNNSYFGRLTTISGKRPKKDLGTLAIVSLNDAISSEQTVIGQDISNHVATLRNPRMVVEYYQAPEAANGKPYCGVFLADPEADRVFARSEPAAHHQWNRETIAHDVELLKEFWGSTNNPVSVFFTRLREMLQSVGLENARPTRSQHFRSAAELSSSLGTLISNAEGGTSNRYIKPKLKTVQRKKSSSRATANSEIDSIRKAEGGKHTTFSVDVQIPSNKLPAGLTIQPAVNSDKGDLYEQLSKLGVPVPKIEKIAFTADEENTASNALASADAPILLESPEASLLVDVWQPNDTAVSLRFEFEYNLKPNSIVIGESTDE</sequence>
<evidence type="ECO:0000256" key="1">
    <source>
        <dbReference type="SAM" id="MobiDB-lite"/>
    </source>
</evidence>
<comment type="caution">
    <text evidence="2">The sequence shown here is derived from an EMBL/GenBank/DDBJ whole genome shotgun (WGS) entry which is preliminary data.</text>
</comment>
<dbReference type="RefSeq" id="WP_200435152.1">
    <property type="nucleotide sequence ID" value="NZ_CP073092.1"/>
</dbReference>
<dbReference type="AlphaFoldDB" id="A0A8I1HRR0"/>
<proteinExistence type="predicted"/>
<dbReference type="EMBL" id="JAEHFL010000001">
    <property type="protein sequence ID" value="MBK3426979.1"/>
    <property type="molecule type" value="Genomic_DNA"/>
</dbReference>
<dbReference type="Proteomes" id="UP000603369">
    <property type="component" value="Unassembled WGS sequence"/>
</dbReference>
<evidence type="ECO:0000313" key="3">
    <source>
        <dbReference type="Proteomes" id="UP000603369"/>
    </source>
</evidence>
<organism evidence="2 3">
    <name type="scientific">Corynebacterium tuberculostearicum</name>
    <dbReference type="NCBI Taxonomy" id="38304"/>
    <lineage>
        <taxon>Bacteria</taxon>
        <taxon>Bacillati</taxon>
        <taxon>Actinomycetota</taxon>
        <taxon>Actinomycetes</taxon>
        <taxon>Mycobacteriales</taxon>
        <taxon>Corynebacteriaceae</taxon>
        <taxon>Corynebacterium</taxon>
    </lineage>
</organism>
<reference evidence="2 3" key="1">
    <citation type="submission" date="2020-12" db="EMBL/GenBank/DDBJ databases">
        <title>Draft genome sequence of the commensal strain Corynebacterium tuberculostearicum MFP09/CIP 102622 isolated from human skin.</title>
        <authorList>
            <person name="Boukerb A.M."/>
            <person name="Janvier X."/>
            <person name="Feuilloley M.G.J."/>
            <person name="Groboillot A."/>
        </authorList>
    </citation>
    <scope>NUCLEOTIDE SEQUENCE [LARGE SCALE GENOMIC DNA]</scope>
    <source>
        <strain evidence="2 3">CIP 102622</strain>
    </source>
</reference>
<keyword evidence="3" id="KW-1185">Reference proteome</keyword>
<accession>A0A8I1HRR0</accession>
<gene>
    <name evidence="2" type="ORF">JDP02_00400</name>
</gene>
<feature type="region of interest" description="Disordered" evidence="1">
    <location>
        <begin position="518"/>
        <end position="541"/>
    </location>
</feature>